<evidence type="ECO:0000256" key="1">
    <source>
        <dbReference type="SAM" id="Phobius"/>
    </source>
</evidence>
<dbReference type="Pfam" id="PF17784">
    <property type="entry name" value="Sulfotransfer_4"/>
    <property type="match status" value="1"/>
</dbReference>
<evidence type="ECO:0000313" key="3">
    <source>
        <dbReference type="Proteomes" id="UP001201980"/>
    </source>
</evidence>
<evidence type="ECO:0000313" key="2">
    <source>
        <dbReference type="EMBL" id="KAJ2897745.1"/>
    </source>
</evidence>
<dbReference type="InterPro" id="IPR040632">
    <property type="entry name" value="Sulfotransfer_4"/>
</dbReference>
<accession>A0AAD5RLI1</accession>
<name>A0AAD5RLI1_9PEZI</name>
<dbReference type="SUPFAM" id="SSF52540">
    <property type="entry name" value="P-loop containing nucleoside triphosphate hydrolases"/>
    <property type="match status" value="1"/>
</dbReference>
<keyword evidence="1" id="KW-1133">Transmembrane helix</keyword>
<dbReference type="Gene3D" id="3.40.50.300">
    <property type="entry name" value="P-loop containing nucleotide triphosphate hydrolases"/>
    <property type="match status" value="1"/>
</dbReference>
<feature type="transmembrane region" description="Helical" evidence="1">
    <location>
        <begin position="349"/>
        <end position="371"/>
    </location>
</feature>
<sequence length="374" mass="43013">MRVNEGDTYRRQVPPWCSVAKKSRVVLWSGTIIVDVFRSSQLVPTILLKFAMTTRLVDQLPRPEKVRPIEIVVISVSRYVLRNPSSRAWNQLAPVQISVSGRCYHGALLTNDDTAPQSSGTLGIWHALQVLGYKSYHVMEAIMNGEKDLRMMTEACRGHHVPSEKPYGREEFEKWLGRYNAIVEVPSFFPDEFLGYMRECHPDAKYILTERDPDQWVKSWRRTIGEFLVAWKRFPKSWARHFDPSAYWCYKFVETVVDIWTAGKGVDGDGWDTEARKFYVEYIAKIKKEIPPEKLLHLTLEKEGVGWEQICPFLGHEVPEGKPWPLRHTPQEFEMEVGRELSPYIRTAFAKMTLAIGASVAVAAGGVSWLLRKV</sequence>
<protein>
    <submittedName>
        <fullName evidence="2">Uncharacterized protein</fullName>
    </submittedName>
</protein>
<proteinExistence type="predicted"/>
<organism evidence="2 3">
    <name type="scientific">Zalerion maritima</name>
    <dbReference type="NCBI Taxonomy" id="339359"/>
    <lineage>
        <taxon>Eukaryota</taxon>
        <taxon>Fungi</taxon>
        <taxon>Dikarya</taxon>
        <taxon>Ascomycota</taxon>
        <taxon>Pezizomycotina</taxon>
        <taxon>Sordariomycetes</taxon>
        <taxon>Lulworthiomycetidae</taxon>
        <taxon>Lulworthiales</taxon>
        <taxon>Lulworthiaceae</taxon>
        <taxon>Zalerion</taxon>
    </lineage>
</organism>
<dbReference type="PANTHER" id="PTHR36978">
    <property type="entry name" value="P-LOOP CONTAINING NUCLEOTIDE TRIPHOSPHATE HYDROLASE"/>
    <property type="match status" value="1"/>
</dbReference>
<gene>
    <name evidence="2" type="ORF">MKZ38_004421</name>
</gene>
<keyword evidence="1" id="KW-0472">Membrane</keyword>
<dbReference type="PANTHER" id="PTHR36978:SF4">
    <property type="entry name" value="P-LOOP CONTAINING NUCLEOSIDE TRIPHOSPHATE HYDROLASE PROTEIN"/>
    <property type="match status" value="1"/>
</dbReference>
<dbReference type="Proteomes" id="UP001201980">
    <property type="component" value="Unassembled WGS sequence"/>
</dbReference>
<comment type="caution">
    <text evidence="2">The sequence shown here is derived from an EMBL/GenBank/DDBJ whole genome shotgun (WGS) entry which is preliminary data.</text>
</comment>
<dbReference type="EMBL" id="JAKWBI020000259">
    <property type="protein sequence ID" value="KAJ2897745.1"/>
    <property type="molecule type" value="Genomic_DNA"/>
</dbReference>
<dbReference type="AlphaFoldDB" id="A0AAD5RLI1"/>
<keyword evidence="1" id="KW-0812">Transmembrane</keyword>
<dbReference type="InterPro" id="IPR027417">
    <property type="entry name" value="P-loop_NTPase"/>
</dbReference>
<reference evidence="2" key="1">
    <citation type="submission" date="2022-07" db="EMBL/GenBank/DDBJ databases">
        <title>Draft genome sequence of Zalerion maritima ATCC 34329, a (micro)plastics degrading marine fungus.</title>
        <authorList>
            <person name="Paco A."/>
            <person name="Goncalves M.F.M."/>
            <person name="Rocha-Santos T.A.P."/>
            <person name="Alves A."/>
        </authorList>
    </citation>
    <scope>NUCLEOTIDE SEQUENCE</scope>
    <source>
        <strain evidence="2">ATCC 34329</strain>
    </source>
</reference>
<keyword evidence="3" id="KW-1185">Reference proteome</keyword>